<evidence type="ECO:0000256" key="2">
    <source>
        <dbReference type="ARBA" id="ARBA00008187"/>
    </source>
</evidence>
<dbReference type="GO" id="GO:0000811">
    <property type="term" value="C:GINS complex"/>
    <property type="evidence" value="ECO:0007669"/>
    <property type="project" value="TreeGrafter"/>
</dbReference>
<feature type="domain" description="GINS subunit" evidence="7">
    <location>
        <begin position="142"/>
        <end position="223"/>
    </location>
</feature>
<dbReference type="STRING" id="71784.A0A1Y2BNA4"/>
<dbReference type="PANTHER" id="PTHR21206">
    <property type="entry name" value="SLD5 PROTEIN"/>
    <property type="match status" value="1"/>
</dbReference>
<dbReference type="CDD" id="cd21692">
    <property type="entry name" value="GINS_B_Sld5"/>
    <property type="match status" value="1"/>
</dbReference>
<dbReference type="InterPro" id="IPR031633">
    <property type="entry name" value="SLD5_C"/>
</dbReference>
<dbReference type="OrthoDB" id="338231at2759"/>
<proteinExistence type="inferred from homology"/>
<gene>
    <name evidence="8" type="ORF">BCR39DRAFT_511283</name>
</gene>
<feature type="compositionally biased region" description="Acidic residues" evidence="6">
    <location>
        <begin position="85"/>
        <end position="105"/>
    </location>
</feature>
<dbReference type="InterPro" id="IPR036224">
    <property type="entry name" value="GINS_bundle-like_dom_sf"/>
</dbReference>
<feature type="region of interest" description="Disordered" evidence="6">
    <location>
        <begin position="1"/>
        <end position="105"/>
    </location>
</feature>
<evidence type="ECO:0000313" key="8">
    <source>
        <dbReference type="EMBL" id="ORY35645.1"/>
    </source>
</evidence>
<dbReference type="InterPro" id="IPR021151">
    <property type="entry name" value="GINS_A"/>
</dbReference>
<dbReference type="InterPro" id="IPR038749">
    <property type="entry name" value="Sld5_GINS_A"/>
</dbReference>
<dbReference type="Gene3D" id="1.20.58.1030">
    <property type="match status" value="1"/>
</dbReference>
<dbReference type="FunCoup" id="A0A1Y2BNA4">
    <property type="interactions" value="422"/>
</dbReference>
<keyword evidence="4" id="KW-0235">DNA replication</keyword>
<comment type="subcellular location">
    <subcellularLocation>
        <location evidence="1">Nucleus</location>
    </subcellularLocation>
</comment>
<name>A0A1Y2BNA4_9TREE</name>
<evidence type="ECO:0000256" key="3">
    <source>
        <dbReference type="ARBA" id="ARBA00014804"/>
    </source>
</evidence>
<dbReference type="Proteomes" id="UP000193986">
    <property type="component" value="Unassembled WGS sequence"/>
</dbReference>
<evidence type="ECO:0000259" key="7">
    <source>
        <dbReference type="Pfam" id="PF05916"/>
    </source>
</evidence>
<dbReference type="PANTHER" id="PTHR21206:SF0">
    <property type="entry name" value="DNA REPLICATION COMPLEX GINS PROTEIN SLD5"/>
    <property type="match status" value="1"/>
</dbReference>
<evidence type="ECO:0000313" key="9">
    <source>
        <dbReference type="Proteomes" id="UP000193986"/>
    </source>
</evidence>
<evidence type="ECO:0000256" key="4">
    <source>
        <dbReference type="ARBA" id="ARBA00022705"/>
    </source>
</evidence>
<feature type="compositionally biased region" description="Low complexity" evidence="6">
    <location>
        <begin position="36"/>
        <end position="47"/>
    </location>
</feature>
<dbReference type="GO" id="GO:0000727">
    <property type="term" value="P:double-strand break repair via break-induced replication"/>
    <property type="evidence" value="ECO:0007669"/>
    <property type="project" value="TreeGrafter"/>
</dbReference>
<sequence>MSFFDNEEEEDESPFNASVAAQPAEPIGGWSSAEGSSSRYNRNRASSLVSATESGIGSRSFLSRLESTVSPHGKGRSGGLFNQTQDEDEVGVGIDDEEDDEDELDDVSRMGKVWVRERGTVDVMRWEGDLIDTLFDKLEQQAKMVNTLHSDPQTSEEEHFKLVLVQTEMERVKFLVRSYVRTRLSKIEKYSHYIVLHPEIHQLLSGAELLHAKRYTELLHTHFQHSVLDSLPEWLRKMDDTYGDGLSMVTSPNKNVPVLIYCQKDCGEILLEGGESAALAKGTTHLVKYSLVERWVQLGWAEVI</sequence>
<dbReference type="InParanoid" id="A0A1Y2BNA4"/>
<dbReference type="SUPFAM" id="SSF158573">
    <property type="entry name" value="GINS helical bundle-like"/>
    <property type="match status" value="1"/>
</dbReference>
<dbReference type="GO" id="GO:0006261">
    <property type="term" value="P:DNA-templated DNA replication"/>
    <property type="evidence" value="ECO:0007669"/>
    <property type="project" value="InterPro"/>
</dbReference>
<dbReference type="InterPro" id="IPR008591">
    <property type="entry name" value="GINS_Sld5"/>
</dbReference>
<reference evidence="8 9" key="1">
    <citation type="submission" date="2016-07" db="EMBL/GenBank/DDBJ databases">
        <title>Pervasive Adenine N6-methylation of Active Genes in Fungi.</title>
        <authorList>
            <consortium name="DOE Joint Genome Institute"/>
            <person name="Mondo S.J."/>
            <person name="Dannebaum R.O."/>
            <person name="Kuo R.C."/>
            <person name="Labutti K."/>
            <person name="Haridas S."/>
            <person name="Kuo A."/>
            <person name="Salamov A."/>
            <person name="Ahrendt S.R."/>
            <person name="Lipzen A."/>
            <person name="Sullivan W."/>
            <person name="Andreopoulos W.B."/>
            <person name="Clum A."/>
            <person name="Lindquist E."/>
            <person name="Daum C."/>
            <person name="Ramamoorthy G.K."/>
            <person name="Gryganskyi A."/>
            <person name="Culley D."/>
            <person name="Magnuson J.K."/>
            <person name="James T.Y."/>
            <person name="O'Malley M.A."/>
            <person name="Stajich J.E."/>
            <person name="Spatafora J.W."/>
            <person name="Visel A."/>
            <person name="Grigoriev I.V."/>
        </authorList>
    </citation>
    <scope>NUCLEOTIDE SEQUENCE [LARGE SCALE GENOMIC DNA]</scope>
    <source>
        <strain evidence="8 9">68-887.2</strain>
    </source>
</reference>
<feature type="compositionally biased region" description="Polar residues" evidence="6">
    <location>
        <begin position="48"/>
        <end position="70"/>
    </location>
</feature>
<dbReference type="AlphaFoldDB" id="A0A1Y2BNA4"/>
<comment type="caution">
    <text evidence="8">The sequence shown here is derived from an EMBL/GenBank/DDBJ whole genome shotgun (WGS) entry which is preliminary data.</text>
</comment>
<evidence type="ECO:0000256" key="6">
    <source>
        <dbReference type="SAM" id="MobiDB-lite"/>
    </source>
</evidence>
<dbReference type="CDD" id="cd11711">
    <property type="entry name" value="GINS_A_Sld5"/>
    <property type="match status" value="1"/>
</dbReference>
<evidence type="ECO:0000256" key="5">
    <source>
        <dbReference type="ARBA" id="ARBA00023242"/>
    </source>
</evidence>
<keyword evidence="5" id="KW-0539">Nucleus</keyword>
<dbReference type="Pfam" id="PF05916">
    <property type="entry name" value="Sld5"/>
    <property type="match status" value="1"/>
</dbReference>
<dbReference type="EMBL" id="MCFC01000001">
    <property type="protein sequence ID" value="ORY35645.1"/>
    <property type="molecule type" value="Genomic_DNA"/>
</dbReference>
<organism evidence="8 9">
    <name type="scientific">Naematelia encephala</name>
    <dbReference type="NCBI Taxonomy" id="71784"/>
    <lineage>
        <taxon>Eukaryota</taxon>
        <taxon>Fungi</taxon>
        <taxon>Dikarya</taxon>
        <taxon>Basidiomycota</taxon>
        <taxon>Agaricomycotina</taxon>
        <taxon>Tremellomycetes</taxon>
        <taxon>Tremellales</taxon>
        <taxon>Naemateliaceae</taxon>
        <taxon>Naematelia</taxon>
    </lineage>
</organism>
<keyword evidence="9" id="KW-1185">Reference proteome</keyword>
<feature type="compositionally biased region" description="Acidic residues" evidence="6">
    <location>
        <begin position="1"/>
        <end position="13"/>
    </location>
</feature>
<evidence type="ECO:0000256" key="1">
    <source>
        <dbReference type="ARBA" id="ARBA00004123"/>
    </source>
</evidence>
<accession>A0A1Y2BNA4</accession>
<protein>
    <recommendedName>
        <fullName evidence="3">DNA replication complex GINS protein SLD5</fullName>
    </recommendedName>
</protein>
<comment type="similarity">
    <text evidence="2">Belongs to the GINS4/SLD5 family.</text>
</comment>